<keyword evidence="3" id="KW-1185">Reference proteome</keyword>
<comment type="caution">
    <text evidence="2">The sequence shown here is derived from an EMBL/GenBank/DDBJ whole genome shotgun (WGS) entry which is preliminary data.</text>
</comment>
<evidence type="ECO:0000256" key="1">
    <source>
        <dbReference type="SAM" id="MobiDB-lite"/>
    </source>
</evidence>
<evidence type="ECO:0000313" key="3">
    <source>
        <dbReference type="Proteomes" id="UP001529510"/>
    </source>
</evidence>
<name>A0ABD0R6G0_CIRMR</name>
<reference evidence="2 3" key="1">
    <citation type="submission" date="2024-05" db="EMBL/GenBank/DDBJ databases">
        <title>Genome sequencing and assembly of Indian major carp, Cirrhinus mrigala (Hamilton, 1822).</title>
        <authorList>
            <person name="Mohindra V."/>
            <person name="Chowdhury L.M."/>
            <person name="Lal K."/>
            <person name="Jena J.K."/>
        </authorList>
    </citation>
    <scope>NUCLEOTIDE SEQUENCE [LARGE SCALE GENOMIC DNA]</scope>
    <source>
        <strain evidence="2">CM1030</strain>
        <tissue evidence="2">Blood</tissue>
    </source>
</reference>
<gene>
    <name evidence="2" type="ORF">M9458_012297</name>
</gene>
<dbReference type="AlphaFoldDB" id="A0ABD0R6G0"/>
<proteinExistence type="predicted"/>
<evidence type="ECO:0000313" key="2">
    <source>
        <dbReference type="EMBL" id="KAL0194001.1"/>
    </source>
</evidence>
<feature type="non-terminal residue" evidence="2">
    <location>
        <position position="56"/>
    </location>
</feature>
<sequence length="56" mass="6213">TTSLCRISPTPAVTHPPPPPPPRRLLLPLCHPARRPHLLCILPRRAPDSRNSPTLQ</sequence>
<accession>A0ABD0R6G0</accession>
<dbReference type="EMBL" id="JAMKFB020000005">
    <property type="protein sequence ID" value="KAL0194001.1"/>
    <property type="molecule type" value="Genomic_DNA"/>
</dbReference>
<dbReference type="Proteomes" id="UP001529510">
    <property type="component" value="Unassembled WGS sequence"/>
</dbReference>
<organism evidence="2 3">
    <name type="scientific">Cirrhinus mrigala</name>
    <name type="common">Mrigala</name>
    <dbReference type="NCBI Taxonomy" id="683832"/>
    <lineage>
        <taxon>Eukaryota</taxon>
        <taxon>Metazoa</taxon>
        <taxon>Chordata</taxon>
        <taxon>Craniata</taxon>
        <taxon>Vertebrata</taxon>
        <taxon>Euteleostomi</taxon>
        <taxon>Actinopterygii</taxon>
        <taxon>Neopterygii</taxon>
        <taxon>Teleostei</taxon>
        <taxon>Ostariophysi</taxon>
        <taxon>Cypriniformes</taxon>
        <taxon>Cyprinidae</taxon>
        <taxon>Labeoninae</taxon>
        <taxon>Labeonini</taxon>
        <taxon>Cirrhinus</taxon>
    </lineage>
</organism>
<feature type="non-terminal residue" evidence="2">
    <location>
        <position position="1"/>
    </location>
</feature>
<protein>
    <submittedName>
        <fullName evidence="2">Uncharacterized protein</fullName>
    </submittedName>
</protein>
<feature type="region of interest" description="Disordered" evidence="1">
    <location>
        <begin position="1"/>
        <end position="22"/>
    </location>
</feature>